<comment type="caution">
    <text evidence="2">The sequence shown here is derived from an EMBL/GenBank/DDBJ whole genome shotgun (WGS) entry which is preliminary data.</text>
</comment>
<reference evidence="2 3" key="1">
    <citation type="submission" date="2024-01" db="EMBL/GenBank/DDBJ databases">
        <title>The genomes of 5 underutilized Papilionoideae crops provide insights into root nodulation and disease resistanc.</title>
        <authorList>
            <person name="Jiang F."/>
        </authorList>
    </citation>
    <scope>NUCLEOTIDE SEQUENCE [LARGE SCALE GENOMIC DNA]</scope>
    <source>
        <strain evidence="2">JINMINGXINNONG_FW02</strain>
        <tissue evidence="2">Leaves</tissue>
    </source>
</reference>
<evidence type="ECO:0000256" key="1">
    <source>
        <dbReference type="SAM" id="Phobius"/>
    </source>
</evidence>
<dbReference type="Proteomes" id="UP001374584">
    <property type="component" value="Unassembled WGS sequence"/>
</dbReference>
<feature type="transmembrane region" description="Helical" evidence="1">
    <location>
        <begin position="91"/>
        <end position="111"/>
    </location>
</feature>
<accession>A0AAN9RM85</accession>
<organism evidence="2 3">
    <name type="scientific">Phaseolus coccineus</name>
    <name type="common">Scarlet runner bean</name>
    <name type="synonym">Phaseolus multiflorus</name>
    <dbReference type="NCBI Taxonomy" id="3886"/>
    <lineage>
        <taxon>Eukaryota</taxon>
        <taxon>Viridiplantae</taxon>
        <taxon>Streptophyta</taxon>
        <taxon>Embryophyta</taxon>
        <taxon>Tracheophyta</taxon>
        <taxon>Spermatophyta</taxon>
        <taxon>Magnoliopsida</taxon>
        <taxon>eudicotyledons</taxon>
        <taxon>Gunneridae</taxon>
        <taxon>Pentapetalae</taxon>
        <taxon>rosids</taxon>
        <taxon>fabids</taxon>
        <taxon>Fabales</taxon>
        <taxon>Fabaceae</taxon>
        <taxon>Papilionoideae</taxon>
        <taxon>50 kb inversion clade</taxon>
        <taxon>NPAAA clade</taxon>
        <taxon>indigoferoid/millettioid clade</taxon>
        <taxon>Phaseoleae</taxon>
        <taxon>Phaseolus</taxon>
    </lineage>
</organism>
<dbReference type="EMBL" id="JAYMYR010000001">
    <property type="protein sequence ID" value="KAK7381950.1"/>
    <property type="molecule type" value="Genomic_DNA"/>
</dbReference>
<keyword evidence="1" id="KW-0812">Transmembrane</keyword>
<protein>
    <submittedName>
        <fullName evidence="2">Uncharacterized protein</fullName>
    </submittedName>
</protein>
<dbReference type="AlphaFoldDB" id="A0AAN9RM85"/>
<sequence>MGLITIINDRSYAHCTRGMVLLISVESLCQRSRSHHGRTISVSGFPHATSSNASFEVSGNQNGICLESSEVDDGIGSERCGQSPATIQGSLIQLFLFQCFILLINLATWSFNSHKLQSVLSPKLCVLHCLSSYQRWQL</sequence>
<keyword evidence="1" id="KW-0472">Membrane</keyword>
<keyword evidence="3" id="KW-1185">Reference proteome</keyword>
<evidence type="ECO:0000313" key="3">
    <source>
        <dbReference type="Proteomes" id="UP001374584"/>
    </source>
</evidence>
<proteinExistence type="predicted"/>
<keyword evidence="1" id="KW-1133">Transmembrane helix</keyword>
<name>A0AAN9RM85_PHACN</name>
<gene>
    <name evidence="2" type="ORF">VNO80_00530</name>
</gene>
<evidence type="ECO:0000313" key="2">
    <source>
        <dbReference type="EMBL" id="KAK7381950.1"/>
    </source>
</evidence>